<proteinExistence type="predicted"/>
<dbReference type="Pfam" id="PF00440">
    <property type="entry name" value="TetR_N"/>
    <property type="match status" value="1"/>
</dbReference>
<dbReference type="GO" id="GO:0003700">
    <property type="term" value="F:DNA-binding transcription factor activity"/>
    <property type="evidence" value="ECO:0007669"/>
    <property type="project" value="TreeGrafter"/>
</dbReference>
<name>A0A437M2K5_9PROT</name>
<evidence type="ECO:0000256" key="2">
    <source>
        <dbReference type="PROSITE-ProRule" id="PRU00335"/>
    </source>
</evidence>
<evidence type="ECO:0000313" key="4">
    <source>
        <dbReference type="EMBL" id="RVT91734.1"/>
    </source>
</evidence>
<keyword evidence="5" id="KW-1185">Reference proteome</keyword>
<gene>
    <name evidence="4" type="ORF">EOD42_20640</name>
</gene>
<protein>
    <submittedName>
        <fullName evidence="4">TetR/AcrR family transcriptional regulator</fullName>
    </submittedName>
</protein>
<dbReference type="PANTHER" id="PTHR30055:SF181">
    <property type="entry name" value="BLR6905 PROTEIN"/>
    <property type="match status" value="1"/>
</dbReference>
<feature type="DNA-binding region" description="H-T-H motif" evidence="2">
    <location>
        <begin position="96"/>
        <end position="115"/>
    </location>
</feature>
<dbReference type="SUPFAM" id="SSF46689">
    <property type="entry name" value="Homeodomain-like"/>
    <property type="match status" value="1"/>
</dbReference>
<dbReference type="EMBL" id="SACL01000009">
    <property type="protein sequence ID" value="RVT91734.1"/>
    <property type="molecule type" value="Genomic_DNA"/>
</dbReference>
<sequence>MRCWMRWPNAACVTSPCPLRRCRSGRPSRRRGAILPAHRFRWASHDSHGNKGRMPGTADLTAEIAPRRPRVPAAERERMILDAAVTFFAEQGPEGQTRLLARAIGIPHSVLYRHFPSKEDLFAAVCEEMFRRRWQPEWEALPRAPGVSLEERLLRFYRQAGQVILAPEFLRLALFVGLADHPSGAVLRALMRQHVVAPLAAALGTGPAAEEAAWNLHGRVFYAGMRMAVWRGGAPRDPAQAVEAAIRGHVAGALAALPA</sequence>
<dbReference type="AlphaFoldDB" id="A0A437M2K5"/>
<evidence type="ECO:0000313" key="5">
    <source>
        <dbReference type="Proteomes" id="UP000282957"/>
    </source>
</evidence>
<accession>A0A437M2K5</accession>
<keyword evidence="1 2" id="KW-0238">DNA-binding</keyword>
<dbReference type="InterPro" id="IPR001647">
    <property type="entry name" value="HTH_TetR"/>
</dbReference>
<dbReference type="PROSITE" id="PS50977">
    <property type="entry name" value="HTH_TETR_2"/>
    <property type="match status" value="1"/>
</dbReference>
<dbReference type="Gene3D" id="1.10.357.10">
    <property type="entry name" value="Tetracycline Repressor, domain 2"/>
    <property type="match status" value="1"/>
</dbReference>
<dbReference type="Proteomes" id="UP000282957">
    <property type="component" value="Unassembled WGS sequence"/>
</dbReference>
<dbReference type="InterPro" id="IPR009057">
    <property type="entry name" value="Homeodomain-like_sf"/>
</dbReference>
<evidence type="ECO:0000256" key="1">
    <source>
        <dbReference type="ARBA" id="ARBA00023125"/>
    </source>
</evidence>
<dbReference type="PANTHER" id="PTHR30055">
    <property type="entry name" value="HTH-TYPE TRANSCRIPTIONAL REGULATOR RUTR"/>
    <property type="match status" value="1"/>
</dbReference>
<dbReference type="GO" id="GO:0000976">
    <property type="term" value="F:transcription cis-regulatory region binding"/>
    <property type="evidence" value="ECO:0007669"/>
    <property type="project" value="TreeGrafter"/>
</dbReference>
<organism evidence="4 5">
    <name type="scientific">Rhodovarius crocodyli</name>
    <dbReference type="NCBI Taxonomy" id="1979269"/>
    <lineage>
        <taxon>Bacteria</taxon>
        <taxon>Pseudomonadati</taxon>
        <taxon>Pseudomonadota</taxon>
        <taxon>Alphaproteobacteria</taxon>
        <taxon>Acetobacterales</taxon>
        <taxon>Roseomonadaceae</taxon>
        <taxon>Rhodovarius</taxon>
    </lineage>
</organism>
<comment type="caution">
    <text evidence="4">The sequence shown here is derived from an EMBL/GenBank/DDBJ whole genome shotgun (WGS) entry which is preliminary data.</text>
</comment>
<evidence type="ECO:0000259" key="3">
    <source>
        <dbReference type="PROSITE" id="PS50977"/>
    </source>
</evidence>
<dbReference type="InterPro" id="IPR050109">
    <property type="entry name" value="HTH-type_TetR-like_transc_reg"/>
</dbReference>
<dbReference type="PRINTS" id="PR00455">
    <property type="entry name" value="HTHTETR"/>
</dbReference>
<dbReference type="OrthoDB" id="9803547at2"/>
<reference evidence="4 5" key="1">
    <citation type="submission" date="2019-01" db="EMBL/GenBank/DDBJ databases">
        <authorList>
            <person name="Chen W.-M."/>
        </authorList>
    </citation>
    <scope>NUCLEOTIDE SEQUENCE [LARGE SCALE GENOMIC DNA]</scope>
    <source>
        <strain evidence="4 5">CCP-6</strain>
    </source>
</reference>
<feature type="domain" description="HTH tetR-type" evidence="3">
    <location>
        <begin position="74"/>
        <end position="133"/>
    </location>
</feature>